<evidence type="ECO:0000313" key="3">
    <source>
        <dbReference type="EMBL" id="CAA9534313.1"/>
    </source>
</evidence>
<keyword evidence="2" id="KW-0732">Signal</keyword>
<reference evidence="3" key="1">
    <citation type="submission" date="2020-02" db="EMBL/GenBank/DDBJ databases">
        <authorList>
            <person name="Meier V. D."/>
        </authorList>
    </citation>
    <scope>NUCLEOTIDE SEQUENCE</scope>
    <source>
        <strain evidence="3">AVDCRST_MAG30</strain>
    </source>
</reference>
<proteinExistence type="predicted"/>
<dbReference type="EMBL" id="CADCVS010000533">
    <property type="protein sequence ID" value="CAA9534313.1"/>
    <property type="molecule type" value="Genomic_DNA"/>
</dbReference>
<organism evidence="3">
    <name type="scientific">uncultured Solirubrobacteraceae bacterium</name>
    <dbReference type="NCBI Taxonomy" id="1162706"/>
    <lineage>
        <taxon>Bacteria</taxon>
        <taxon>Bacillati</taxon>
        <taxon>Actinomycetota</taxon>
        <taxon>Thermoleophilia</taxon>
        <taxon>Solirubrobacterales</taxon>
        <taxon>Solirubrobacteraceae</taxon>
        <taxon>environmental samples</taxon>
    </lineage>
</organism>
<name>A0A6J4TYV9_9ACTN</name>
<evidence type="ECO:0000256" key="2">
    <source>
        <dbReference type="SAM" id="SignalP"/>
    </source>
</evidence>
<feature type="region of interest" description="Disordered" evidence="1">
    <location>
        <begin position="34"/>
        <end position="76"/>
    </location>
</feature>
<feature type="non-terminal residue" evidence="3">
    <location>
        <position position="76"/>
    </location>
</feature>
<gene>
    <name evidence="3" type="ORF">AVDCRST_MAG30-4072</name>
</gene>
<accession>A0A6J4TYV9</accession>
<sequence length="76" mass="7354">MFDMQGLVAPSRRRQAAVVAALVMGSPLVMGAAAVADPGKPGDPGRSGSAPGHNKAEGAPALPATPVANGRAGKPA</sequence>
<dbReference type="AlphaFoldDB" id="A0A6J4TYV9"/>
<feature type="signal peptide" evidence="2">
    <location>
        <begin position="1"/>
        <end position="31"/>
    </location>
</feature>
<evidence type="ECO:0000256" key="1">
    <source>
        <dbReference type="SAM" id="MobiDB-lite"/>
    </source>
</evidence>
<protein>
    <submittedName>
        <fullName evidence="3">Uncharacterized protein</fullName>
    </submittedName>
</protein>
<feature type="chain" id="PRO_5039399421" evidence="2">
    <location>
        <begin position="32"/>
        <end position="76"/>
    </location>
</feature>